<name>A0A194Q8B9_PAPXU</name>
<feature type="compositionally biased region" description="Basic and acidic residues" evidence="1">
    <location>
        <begin position="41"/>
        <end position="53"/>
    </location>
</feature>
<dbReference type="EMBL" id="KQ459386">
    <property type="protein sequence ID" value="KPJ01235.1"/>
    <property type="molecule type" value="Genomic_DNA"/>
</dbReference>
<evidence type="ECO:0000313" key="2">
    <source>
        <dbReference type="EMBL" id="KPJ01235.1"/>
    </source>
</evidence>
<evidence type="ECO:0000256" key="1">
    <source>
        <dbReference type="SAM" id="MobiDB-lite"/>
    </source>
</evidence>
<proteinExistence type="predicted"/>
<feature type="compositionally biased region" description="Basic and acidic residues" evidence="1">
    <location>
        <begin position="17"/>
        <end position="26"/>
    </location>
</feature>
<feature type="region of interest" description="Disordered" evidence="1">
    <location>
        <begin position="1"/>
        <end position="95"/>
    </location>
</feature>
<sequence length="135" mass="14754">MYPALSDSLRLSLAERAAGESRREGSTEEPSAPEADADSADTAKEQPDKEHNWRGGGGGRGVNRAESCRERDAPRRGKHRNASDPNRLTAHHNHEHKAVYVRGLHRAVRRSIASRADLLAGSQHCAMSCGATHER</sequence>
<keyword evidence="3" id="KW-1185">Reference proteome</keyword>
<dbReference type="AlphaFoldDB" id="A0A194Q8B9"/>
<feature type="compositionally biased region" description="Basic and acidic residues" evidence="1">
    <location>
        <begin position="66"/>
        <end position="75"/>
    </location>
</feature>
<protein>
    <submittedName>
        <fullName evidence="2">Uncharacterized protein</fullName>
    </submittedName>
</protein>
<dbReference type="Proteomes" id="UP000053268">
    <property type="component" value="Unassembled WGS sequence"/>
</dbReference>
<reference evidence="2 3" key="1">
    <citation type="journal article" date="2015" name="Nat. Commun.">
        <title>Outbred genome sequencing and CRISPR/Cas9 gene editing in butterflies.</title>
        <authorList>
            <person name="Li X."/>
            <person name="Fan D."/>
            <person name="Zhang W."/>
            <person name="Liu G."/>
            <person name="Zhang L."/>
            <person name="Zhao L."/>
            <person name="Fang X."/>
            <person name="Chen L."/>
            <person name="Dong Y."/>
            <person name="Chen Y."/>
            <person name="Ding Y."/>
            <person name="Zhao R."/>
            <person name="Feng M."/>
            <person name="Zhu Y."/>
            <person name="Feng Y."/>
            <person name="Jiang X."/>
            <person name="Zhu D."/>
            <person name="Xiang H."/>
            <person name="Feng X."/>
            <person name="Li S."/>
            <person name="Wang J."/>
            <person name="Zhang G."/>
            <person name="Kronforst M.R."/>
            <person name="Wang W."/>
        </authorList>
    </citation>
    <scope>NUCLEOTIDE SEQUENCE [LARGE SCALE GENOMIC DNA]</scope>
    <source>
        <strain evidence="2">Ya'a_city_454_Px</strain>
        <tissue evidence="2">Whole body</tissue>
    </source>
</reference>
<accession>A0A194Q8B9</accession>
<organism evidence="2 3">
    <name type="scientific">Papilio xuthus</name>
    <name type="common">Asian swallowtail butterfly</name>
    <dbReference type="NCBI Taxonomy" id="66420"/>
    <lineage>
        <taxon>Eukaryota</taxon>
        <taxon>Metazoa</taxon>
        <taxon>Ecdysozoa</taxon>
        <taxon>Arthropoda</taxon>
        <taxon>Hexapoda</taxon>
        <taxon>Insecta</taxon>
        <taxon>Pterygota</taxon>
        <taxon>Neoptera</taxon>
        <taxon>Endopterygota</taxon>
        <taxon>Lepidoptera</taxon>
        <taxon>Glossata</taxon>
        <taxon>Ditrysia</taxon>
        <taxon>Papilionoidea</taxon>
        <taxon>Papilionidae</taxon>
        <taxon>Papilioninae</taxon>
        <taxon>Papilio</taxon>
    </lineage>
</organism>
<evidence type="ECO:0000313" key="3">
    <source>
        <dbReference type="Proteomes" id="UP000053268"/>
    </source>
</evidence>
<gene>
    <name evidence="2" type="ORF">RR46_03106</name>
</gene>